<dbReference type="RefSeq" id="WP_236864297.1">
    <property type="nucleotide sequence ID" value="NZ_BAABAZ010000005.1"/>
</dbReference>
<comment type="caution">
    <text evidence="1">The sequence shown here is derived from an EMBL/GenBank/DDBJ whole genome shotgun (WGS) entry which is preliminary data.</text>
</comment>
<name>A0ABP8EJM7_9MICO</name>
<evidence type="ECO:0000313" key="1">
    <source>
        <dbReference type="EMBL" id="GAA4284184.1"/>
    </source>
</evidence>
<keyword evidence="2" id="KW-1185">Reference proteome</keyword>
<organism evidence="1 2">
    <name type="scientific">Brevibacterium daeguense</name>
    <dbReference type="NCBI Taxonomy" id="909936"/>
    <lineage>
        <taxon>Bacteria</taxon>
        <taxon>Bacillati</taxon>
        <taxon>Actinomycetota</taxon>
        <taxon>Actinomycetes</taxon>
        <taxon>Micrococcales</taxon>
        <taxon>Brevibacteriaceae</taxon>
        <taxon>Brevibacterium</taxon>
    </lineage>
</organism>
<dbReference type="Proteomes" id="UP001501586">
    <property type="component" value="Unassembled WGS sequence"/>
</dbReference>
<evidence type="ECO:0000313" key="2">
    <source>
        <dbReference type="Proteomes" id="UP001501586"/>
    </source>
</evidence>
<gene>
    <name evidence="1" type="ORF">GCM10022261_17150</name>
</gene>
<proteinExistence type="predicted"/>
<sequence length="71" mass="8403">MSARNYGKLIRRYINNHCAECGEDANLPPGEVRPDEHGQLWEYRKCEEGHIVKTRPRYWSRQEDSEEDGII</sequence>
<dbReference type="EMBL" id="BAABAZ010000005">
    <property type="protein sequence ID" value="GAA4284184.1"/>
    <property type="molecule type" value="Genomic_DNA"/>
</dbReference>
<protein>
    <submittedName>
        <fullName evidence="1">Uncharacterized protein</fullName>
    </submittedName>
</protein>
<reference evidence="2" key="1">
    <citation type="journal article" date="2019" name="Int. J. Syst. Evol. Microbiol.">
        <title>The Global Catalogue of Microorganisms (GCM) 10K type strain sequencing project: providing services to taxonomists for standard genome sequencing and annotation.</title>
        <authorList>
            <consortium name="The Broad Institute Genomics Platform"/>
            <consortium name="The Broad Institute Genome Sequencing Center for Infectious Disease"/>
            <person name="Wu L."/>
            <person name="Ma J."/>
        </authorList>
    </citation>
    <scope>NUCLEOTIDE SEQUENCE [LARGE SCALE GENOMIC DNA]</scope>
    <source>
        <strain evidence="2">JCM 17458</strain>
    </source>
</reference>
<accession>A0ABP8EJM7</accession>